<dbReference type="PANTHER" id="PTHR23135">
    <property type="entry name" value="MUR LIGASE FAMILY MEMBER"/>
    <property type="match status" value="1"/>
</dbReference>
<evidence type="ECO:0000256" key="7">
    <source>
        <dbReference type="HAMAP-Rule" id="MF_00208"/>
    </source>
</evidence>
<feature type="binding site" evidence="7">
    <location>
        <position position="385"/>
    </location>
    <ligand>
        <name>meso-2,6-diaminopimelate</name>
        <dbReference type="ChEBI" id="CHEBI:57791"/>
    </ligand>
</feature>
<dbReference type="NCBIfam" id="NF001124">
    <property type="entry name" value="PRK00139.1-2"/>
    <property type="match status" value="1"/>
</dbReference>
<keyword evidence="13" id="KW-1185">Reference proteome</keyword>
<dbReference type="SUPFAM" id="SSF53244">
    <property type="entry name" value="MurD-like peptide ligases, peptide-binding domain"/>
    <property type="match status" value="1"/>
</dbReference>
<evidence type="ECO:0000313" key="13">
    <source>
        <dbReference type="Proteomes" id="UP000677913"/>
    </source>
</evidence>
<dbReference type="EMBL" id="JAGSXH010000040">
    <property type="protein sequence ID" value="MBS2964055.1"/>
    <property type="molecule type" value="Genomic_DNA"/>
</dbReference>
<organism evidence="12 13">
    <name type="scientific">Actinocrinis puniceicyclus</name>
    <dbReference type="NCBI Taxonomy" id="977794"/>
    <lineage>
        <taxon>Bacteria</taxon>
        <taxon>Bacillati</taxon>
        <taxon>Actinomycetota</taxon>
        <taxon>Actinomycetes</taxon>
        <taxon>Catenulisporales</taxon>
        <taxon>Actinospicaceae</taxon>
        <taxon>Actinocrinis</taxon>
    </lineage>
</organism>
<dbReference type="InterPro" id="IPR036615">
    <property type="entry name" value="Mur_ligase_C_dom_sf"/>
</dbReference>
<dbReference type="Pfam" id="PF08245">
    <property type="entry name" value="Mur_ligase_M"/>
    <property type="match status" value="1"/>
</dbReference>
<dbReference type="GO" id="GO:0051301">
    <property type="term" value="P:cell division"/>
    <property type="evidence" value="ECO:0007669"/>
    <property type="project" value="UniProtKB-KW"/>
</dbReference>
<evidence type="ECO:0000313" key="12">
    <source>
        <dbReference type="EMBL" id="MBS2964055.1"/>
    </source>
</evidence>
<feature type="binding site" evidence="7">
    <location>
        <position position="28"/>
    </location>
    <ligand>
        <name>UDP-N-acetyl-alpha-D-muramoyl-L-alanyl-D-glutamate</name>
        <dbReference type="ChEBI" id="CHEBI:83900"/>
    </ligand>
</feature>
<dbReference type="GO" id="GO:0008765">
    <property type="term" value="F:UDP-N-acetylmuramoylalanyl-D-glutamate-2,6-diaminopimelate ligase activity"/>
    <property type="evidence" value="ECO:0007669"/>
    <property type="project" value="UniProtKB-UniRule"/>
</dbReference>
<dbReference type="InterPro" id="IPR036565">
    <property type="entry name" value="Mur-like_cat_sf"/>
</dbReference>
<evidence type="ECO:0000256" key="2">
    <source>
        <dbReference type="ARBA" id="ARBA00022618"/>
    </source>
</evidence>
<feature type="binding site" evidence="7">
    <location>
        <begin position="111"/>
        <end position="117"/>
    </location>
    <ligand>
        <name>ATP</name>
        <dbReference type="ChEBI" id="CHEBI:30616"/>
    </ligand>
</feature>
<keyword evidence="4 7" id="KW-0573">Peptidoglycan synthesis</keyword>
<comment type="pathway">
    <text evidence="7 8">Cell wall biogenesis; peptidoglycan biosynthesis.</text>
</comment>
<feature type="binding site" evidence="7">
    <location>
        <position position="466"/>
    </location>
    <ligand>
        <name>meso-2,6-diaminopimelate</name>
        <dbReference type="ChEBI" id="CHEBI:57791"/>
    </ligand>
</feature>
<accession>A0A8J7WNM1</accession>
<keyword evidence="5 7" id="KW-0131">Cell cycle</keyword>
<sequence>MAEAVPDTVITGTHDAAAVLISGFTHDSRAVQHGDLYAAMAGATVHGAVFAAQAAERGAAAILTDREGAERAAETGLPVIVVPSVRPVLGPVAACLYDQPSAHLKMLGVTGTNGKTTVSYLIDGGLRAAGYHTGLIGTVETRIGERAIKSSRTTPEAPDLQALLAMMLEDGVGAVAMEVSSHALAYGRTAGIRYAVAAFTNLTQDHLDFHADLEDYFEAKAKLFTPGYTEFSVVNIDDPYGRRIAQRLTDADQPHWTYSAAAEPSAHWRAAHVEPAAEGSVFTLIGPDDCRVPASVQLPGGFNVSNAMAAIVALVAAGVEPQTAAAGVASVAGVPGRMQRIDAGQPYLAVVDFAHTPDAIGTLLAALRPVTRGQVRVVIGCGGDRDRGKRPMMGAAAARGADEVILTNDNPRSEDPLAILEAAAAGAREAIATGAASAVQVIPDRAEAIARAVAASRLGDTLVVAGKGHEQGQEIAGVVHPFDDAAVLRTAIERSLTEGGASERSMPL</sequence>
<evidence type="ECO:0000256" key="3">
    <source>
        <dbReference type="ARBA" id="ARBA00022960"/>
    </source>
</evidence>
<dbReference type="HAMAP" id="MF_00208">
    <property type="entry name" value="MurE"/>
    <property type="match status" value="1"/>
</dbReference>
<dbReference type="PANTHER" id="PTHR23135:SF4">
    <property type="entry name" value="UDP-N-ACETYLMURAMOYL-L-ALANYL-D-GLUTAMATE--2,6-DIAMINOPIMELATE LIGASE MURE HOMOLOG, CHLOROPLASTIC"/>
    <property type="match status" value="1"/>
</dbReference>
<dbReference type="AlphaFoldDB" id="A0A8J7WNM1"/>
<keyword evidence="7 12" id="KW-0436">Ligase</keyword>
<keyword evidence="2 7" id="KW-0132">Cell division</keyword>
<comment type="function">
    <text evidence="7">Catalyzes the addition of meso-diaminopimelic acid to the nucleotide precursor UDP-N-acetylmuramoyl-L-alanyl-D-glutamate (UMAG) in the biosynthesis of bacterial cell-wall peptidoglycan.</text>
</comment>
<comment type="caution">
    <text evidence="7">Lacks conserved residue(s) required for the propagation of feature annotation.</text>
</comment>
<dbReference type="GO" id="GO:0008360">
    <property type="term" value="P:regulation of cell shape"/>
    <property type="evidence" value="ECO:0007669"/>
    <property type="project" value="UniProtKB-KW"/>
</dbReference>
<dbReference type="Gene3D" id="3.40.1190.10">
    <property type="entry name" value="Mur-like, catalytic domain"/>
    <property type="match status" value="1"/>
</dbReference>
<dbReference type="GO" id="GO:0005737">
    <property type="term" value="C:cytoplasm"/>
    <property type="evidence" value="ECO:0007669"/>
    <property type="project" value="UniProtKB-SubCell"/>
</dbReference>
<dbReference type="Pfam" id="PF02875">
    <property type="entry name" value="Mur_ligase_C"/>
    <property type="match status" value="1"/>
</dbReference>
<feature type="domain" description="Mur ligase N-terminal catalytic" evidence="9">
    <location>
        <begin position="21"/>
        <end position="93"/>
    </location>
</feature>
<dbReference type="SUPFAM" id="SSF53623">
    <property type="entry name" value="MurD-like peptide ligases, catalytic domain"/>
    <property type="match status" value="1"/>
</dbReference>
<name>A0A8J7WNM1_9ACTN</name>
<evidence type="ECO:0000256" key="8">
    <source>
        <dbReference type="RuleBase" id="RU004135"/>
    </source>
</evidence>
<comment type="catalytic activity">
    <reaction evidence="7">
        <text>UDP-N-acetyl-alpha-D-muramoyl-L-alanyl-D-glutamate + meso-2,6-diaminopimelate + ATP = UDP-N-acetyl-alpha-D-muramoyl-L-alanyl-gamma-D-glutamyl-meso-2,6-diaminopimelate + ADP + phosphate + H(+)</text>
        <dbReference type="Rhea" id="RHEA:23676"/>
        <dbReference type="ChEBI" id="CHEBI:15378"/>
        <dbReference type="ChEBI" id="CHEBI:30616"/>
        <dbReference type="ChEBI" id="CHEBI:43474"/>
        <dbReference type="ChEBI" id="CHEBI:57791"/>
        <dbReference type="ChEBI" id="CHEBI:83900"/>
        <dbReference type="ChEBI" id="CHEBI:83905"/>
        <dbReference type="ChEBI" id="CHEBI:456216"/>
        <dbReference type="EC" id="6.3.2.13"/>
    </reaction>
</comment>
<dbReference type="NCBIfam" id="TIGR01085">
    <property type="entry name" value="murE"/>
    <property type="match status" value="1"/>
</dbReference>
<comment type="caution">
    <text evidence="12">The sequence shown here is derived from an EMBL/GenBank/DDBJ whole genome shotgun (WGS) entry which is preliminary data.</text>
</comment>
<evidence type="ECO:0000256" key="4">
    <source>
        <dbReference type="ARBA" id="ARBA00022984"/>
    </source>
</evidence>
<feature type="binding site" evidence="7">
    <location>
        <position position="188"/>
    </location>
    <ligand>
        <name>UDP-N-acetyl-alpha-D-muramoyl-L-alanyl-D-glutamate</name>
        <dbReference type="ChEBI" id="CHEBI:83900"/>
    </ligand>
</feature>
<dbReference type="InterPro" id="IPR035911">
    <property type="entry name" value="MurE/MurF_N"/>
</dbReference>
<dbReference type="GO" id="GO:0005524">
    <property type="term" value="F:ATP binding"/>
    <property type="evidence" value="ECO:0007669"/>
    <property type="project" value="UniProtKB-UniRule"/>
</dbReference>
<dbReference type="NCBIfam" id="NF001126">
    <property type="entry name" value="PRK00139.1-4"/>
    <property type="match status" value="1"/>
</dbReference>
<keyword evidence="7" id="KW-0460">Magnesium</keyword>
<dbReference type="Proteomes" id="UP000677913">
    <property type="component" value="Unassembled WGS sequence"/>
</dbReference>
<gene>
    <name evidence="7" type="primary">murE</name>
    <name evidence="12" type="ORF">KGA66_13440</name>
</gene>
<keyword evidence="6 7" id="KW-0961">Cell wall biogenesis/degradation</keyword>
<evidence type="ECO:0000256" key="5">
    <source>
        <dbReference type="ARBA" id="ARBA00023306"/>
    </source>
</evidence>
<dbReference type="EC" id="6.3.2.13" evidence="7"/>
<comment type="cofactor">
    <cofactor evidence="7">
        <name>Mg(2+)</name>
        <dbReference type="ChEBI" id="CHEBI:18420"/>
    </cofactor>
</comment>
<dbReference type="SUPFAM" id="SSF63418">
    <property type="entry name" value="MurE/MurF N-terminal domain"/>
    <property type="match status" value="1"/>
</dbReference>
<reference evidence="12" key="1">
    <citation type="submission" date="2021-04" db="EMBL/GenBank/DDBJ databases">
        <title>Genome based classification of Actinospica acidithermotolerans sp. nov., an actinobacterium isolated from an Indonesian hot spring.</title>
        <authorList>
            <person name="Kusuma A.B."/>
            <person name="Putra K.E."/>
            <person name="Nafisah S."/>
            <person name="Loh J."/>
            <person name="Nouioui I."/>
            <person name="Goodfellow M."/>
        </authorList>
    </citation>
    <scope>NUCLEOTIDE SEQUENCE</scope>
    <source>
        <strain evidence="12">DSM 45618</strain>
    </source>
</reference>
<dbReference type="Gene3D" id="3.40.1390.10">
    <property type="entry name" value="MurE/MurF, N-terminal domain"/>
    <property type="match status" value="1"/>
</dbReference>
<feature type="binding site" evidence="7">
    <location>
        <begin position="409"/>
        <end position="412"/>
    </location>
    <ligand>
        <name>meso-2,6-diaminopimelate</name>
        <dbReference type="ChEBI" id="CHEBI:57791"/>
    </ligand>
</feature>
<dbReference type="InterPro" id="IPR004101">
    <property type="entry name" value="Mur_ligase_C"/>
</dbReference>
<dbReference type="InterPro" id="IPR013221">
    <property type="entry name" value="Mur_ligase_cen"/>
</dbReference>
<dbReference type="InterPro" id="IPR000713">
    <property type="entry name" value="Mur_ligase_N"/>
</dbReference>
<evidence type="ECO:0000256" key="6">
    <source>
        <dbReference type="ARBA" id="ARBA00023316"/>
    </source>
</evidence>
<protein>
    <recommendedName>
        <fullName evidence="7">UDP-N-acetylmuramoyl-L-alanyl-D-glutamate--2,6-diaminopimelate ligase</fullName>
        <ecNumber evidence="7">6.3.2.13</ecNumber>
    </recommendedName>
    <alternativeName>
        <fullName evidence="7">Meso-A2pm-adding enzyme</fullName>
    </alternativeName>
    <alternativeName>
        <fullName evidence="7">Meso-diaminopimelate-adding enzyme</fullName>
    </alternativeName>
    <alternativeName>
        <fullName evidence="7">UDP-MurNAc-L-Ala-D-Glu:meso-diaminopimelate ligase</fullName>
    </alternativeName>
    <alternativeName>
        <fullName evidence="7">UDP-MurNAc-tripeptide synthetase</fullName>
    </alternativeName>
    <alternativeName>
        <fullName evidence="7">UDP-N-acetylmuramyl-tripeptide synthetase</fullName>
    </alternativeName>
</protein>
<evidence type="ECO:0000256" key="1">
    <source>
        <dbReference type="ARBA" id="ARBA00005898"/>
    </source>
</evidence>
<dbReference type="GO" id="GO:0000287">
    <property type="term" value="F:magnesium ion binding"/>
    <property type="evidence" value="ECO:0007669"/>
    <property type="project" value="UniProtKB-UniRule"/>
</dbReference>
<keyword evidence="7" id="KW-0963">Cytoplasm</keyword>
<comment type="PTM">
    <text evidence="7">Carboxylation is probably crucial for Mg(2+) binding and, consequently, for the gamma-phosphate positioning of ATP.</text>
</comment>
<keyword evidence="7" id="KW-0547">Nucleotide-binding</keyword>
<feature type="short sequence motif" description="Meso-diaminopimelate recognition motif" evidence="7">
    <location>
        <begin position="409"/>
        <end position="412"/>
    </location>
</feature>
<feature type="binding site" evidence="7">
    <location>
        <position position="470"/>
    </location>
    <ligand>
        <name>meso-2,6-diaminopimelate</name>
        <dbReference type="ChEBI" id="CHEBI:57791"/>
    </ligand>
</feature>
<dbReference type="UniPathway" id="UPA00219"/>
<feature type="domain" description="Mur ligase C-terminal" evidence="10">
    <location>
        <begin position="336"/>
        <end position="468"/>
    </location>
</feature>
<comment type="subcellular location">
    <subcellularLocation>
        <location evidence="7 8">Cytoplasm</location>
    </subcellularLocation>
</comment>
<feature type="binding site" evidence="7">
    <location>
        <position position="180"/>
    </location>
    <ligand>
        <name>UDP-N-acetyl-alpha-D-muramoyl-L-alanyl-D-glutamate</name>
        <dbReference type="ChEBI" id="CHEBI:83900"/>
    </ligand>
</feature>
<dbReference type="Pfam" id="PF01225">
    <property type="entry name" value="Mur_ligase"/>
    <property type="match status" value="1"/>
</dbReference>
<dbReference type="Gene3D" id="3.90.190.20">
    <property type="entry name" value="Mur ligase, C-terminal domain"/>
    <property type="match status" value="1"/>
</dbReference>
<dbReference type="GO" id="GO:0009252">
    <property type="term" value="P:peptidoglycan biosynthetic process"/>
    <property type="evidence" value="ECO:0007669"/>
    <property type="project" value="UniProtKB-UniRule"/>
</dbReference>
<comment type="similarity">
    <text evidence="1 7">Belongs to the MurCDEF family. MurE subfamily.</text>
</comment>
<feature type="binding site" evidence="7">
    <location>
        <begin position="153"/>
        <end position="154"/>
    </location>
    <ligand>
        <name>UDP-N-acetyl-alpha-D-muramoyl-L-alanyl-D-glutamate</name>
        <dbReference type="ChEBI" id="CHEBI:83900"/>
    </ligand>
</feature>
<feature type="modified residue" description="N6-carboxylysine" evidence="7">
    <location>
        <position position="220"/>
    </location>
</feature>
<proteinExistence type="inferred from homology"/>
<dbReference type="GO" id="GO:0071555">
    <property type="term" value="P:cell wall organization"/>
    <property type="evidence" value="ECO:0007669"/>
    <property type="project" value="UniProtKB-KW"/>
</dbReference>
<evidence type="ECO:0000259" key="9">
    <source>
        <dbReference type="Pfam" id="PF01225"/>
    </source>
</evidence>
<dbReference type="InterPro" id="IPR005761">
    <property type="entry name" value="UDP-N-AcMur-Glu-dNH2Pim_ligase"/>
</dbReference>
<keyword evidence="3 7" id="KW-0133">Cell shape</keyword>
<evidence type="ECO:0000259" key="11">
    <source>
        <dbReference type="Pfam" id="PF08245"/>
    </source>
</evidence>
<feature type="domain" description="Mur ligase central" evidence="11">
    <location>
        <begin position="109"/>
        <end position="313"/>
    </location>
</feature>
<evidence type="ECO:0000259" key="10">
    <source>
        <dbReference type="Pfam" id="PF02875"/>
    </source>
</evidence>
<keyword evidence="7" id="KW-0067">ATP-binding</keyword>